<dbReference type="SMART" id="SM01149">
    <property type="entry name" value="DUF1237"/>
    <property type="match status" value="1"/>
</dbReference>
<dbReference type="EMBL" id="AEWJ01000044">
    <property type="protein sequence ID" value="EGD58234.1"/>
    <property type="molecule type" value="Genomic_DNA"/>
</dbReference>
<gene>
    <name evidence="2" type="ORF">Y88_0286</name>
</gene>
<evidence type="ECO:0000313" key="2">
    <source>
        <dbReference type="EMBL" id="EGD58234.1"/>
    </source>
</evidence>
<dbReference type="GO" id="GO:0005975">
    <property type="term" value="P:carbohydrate metabolic process"/>
    <property type="evidence" value="ECO:0007669"/>
    <property type="project" value="InterPro"/>
</dbReference>
<dbReference type="Pfam" id="PF06824">
    <property type="entry name" value="Glyco_hydro_125"/>
    <property type="match status" value="1"/>
</dbReference>
<feature type="region of interest" description="Disordered" evidence="1">
    <location>
        <begin position="254"/>
        <end position="276"/>
    </location>
</feature>
<evidence type="ECO:0008006" key="4">
    <source>
        <dbReference type="Google" id="ProtNLM"/>
    </source>
</evidence>
<accession>F1ZAY8</accession>
<organism evidence="2 3">
    <name type="scientific">Novosphingobium nitrogenifigens DSM 19370</name>
    <dbReference type="NCBI Taxonomy" id="983920"/>
    <lineage>
        <taxon>Bacteria</taxon>
        <taxon>Pseudomonadati</taxon>
        <taxon>Pseudomonadota</taxon>
        <taxon>Alphaproteobacteria</taxon>
        <taxon>Sphingomonadales</taxon>
        <taxon>Sphingomonadaceae</taxon>
        <taxon>Novosphingobium</taxon>
    </lineage>
</organism>
<protein>
    <recommendedName>
        <fullName evidence="4">Twin-arginine translocation pathway signal</fullName>
    </recommendedName>
</protein>
<dbReference type="SUPFAM" id="SSF48208">
    <property type="entry name" value="Six-hairpin glycosidases"/>
    <property type="match status" value="1"/>
</dbReference>
<dbReference type="PIRSF" id="PIRSF028846">
    <property type="entry name" value="UCP028846"/>
    <property type="match status" value="1"/>
</dbReference>
<dbReference type="InterPro" id="IPR012341">
    <property type="entry name" value="6hp_glycosidase-like_sf"/>
</dbReference>
<dbReference type="eggNOG" id="COG3538">
    <property type="taxonomic scope" value="Bacteria"/>
</dbReference>
<dbReference type="InterPro" id="IPR008928">
    <property type="entry name" value="6-hairpin_glycosidase_sf"/>
</dbReference>
<name>F1ZAY8_9SPHN</name>
<dbReference type="Proteomes" id="UP000004728">
    <property type="component" value="Unassembled WGS sequence"/>
</dbReference>
<dbReference type="AlphaFoldDB" id="F1ZAY8"/>
<dbReference type="STRING" id="983920.Y88_0286"/>
<dbReference type="InterPro" id="IPR006311">
    <property type="entry name" value="TAT_signal"/>
</dbReference>
<comment type="caution">
    <text evidence="2">The sequence shown here is derived from an EMBL/GenBank/DDBJ whole genome shotgun (WGS) entry which is preliminary data.</text>
</comment>
<dbReference type="PROSITE" id="PS51318">
    <property type="entry name" value="TAT"/>
    <property type="match status" value="1"/>
</dbReference>
<dbReference type="HOGENOM" id="CLU_023537_0_1_5"/>
<dbReference type="InParanoid" id="F1ZAY8"/>
<dbReference type="PANTHER" id="PTHR31047:SF0">
    <property type="entry name" value="MEIOTICALLY UP-REGULATED GENE 157 PROTEIN"/>
    <property type="match status" value="1"/>
</dbReference>
<evidence type="ECO:0000313" key="3">
    <source>
        <dbReference type="Proteomes" id="UP000004728"/>
    </source>
</evidence>
<dbReference type="Gene3D" id="1.50.10.10">
    <property type="match status" value="1"/>
</dbReference>
<keyword evidence="3" id="KW-1185">Reference proteome</keyword>
<dbReference type="InterPro" id="IPR008313">
    <property type="entry name" value="GH125"/>
</dbReference>
<proteinExistence type="predicted"/>
<evidence type="ECO:0000256" key="1">
    <source>
        <dbReference type="SAM" id="MobiDB-lite"/>
    </source>
</evidence>
<reference evidence="2 3" key="1">
    <citation type="journal article" date="2012" name="J. Bacteriol.">
        <title>Draft Genome Sequence of Novosphingobium nitrogenifigens Y88T.</title>
        <authorList>
            <person name="Strabala T.J."/>
            <person name="Macdonald L."/>
            <person name="Liu V."/>
            <person name="Smit A.M."/>
        </authorList>
    </citation>
    <scope>NUCLEOTIDE SEQUENCE [LARGE SCALE GENOMIC DNA]</scope>
    <source>
        <strain evidence="2 3">DSM 19370</strain>
    </source>
</reference>
<dbReference type="PANTHER" id="PTHR31047">
    <property type="entry name" value="MEIOTICALLY UP-REGULATED GENE 157 PROTEIN"/>
    <property type="match status" value="1"/>
</dbReference>
<sequence length="508" mass="55676">MTRVDEMMDMDYAFSDFSAPEPRSRRRVLRELAGLGAVAVALGEGTGILPEGTPQAMAADFVSRRPPVSARRFVSPAVEAEIARVSAMIGDPELAWLFANCYPNTLDTTVEIAMRGGKPDTFVITGDIPAMWLRDSSAQVWGYLHLARDDAALQRLYRGLIARHAQCILIDPYANAFGRDPGATRTPLWWALSDQTQMRPGVAERKWEVDSLCHVVRLAYGYWRATGDSAPFDAQWHQAARLIVFTLRTEQRRDGTSPYRFQRSTPSPTDSLPMGGMGSPTRKVGLIHSMFRPSDDACVFPFLIPSNLFAVQALRWLAEIAATVLHDGALAHDAVALADEVAAAVQAWGRIGDGANAIWAYEVDGFGNTLFMDDANAPSLASLAYLGCVARDDPMFRRTEARCWSTANPYYFERGGNSGIGGPHVGMNMIWPMSLAVRAQSSDDPRIVANCLAQLKATHAGTGFMHEAFEAGNPAHFTRIWFAWANGLFGEMMIDLAARMPDLLGAGR</sequence>